<dbReference type="EMBL" id="CP029533">
    <property type="protein sequence ID" value="AYU82798.1"/>
    <property type="molecule type" value="Genomic_DNA"/>
</dbReference>
<gene>
    <name evidence="1" type="ORF">LdCL_340052500</name>
</gene>
<dbReference type="AlphaFoldDB" id="A0A3S7X8N2"/>
<dbReference type="VEuPathDB" id="TriTrypDB:LdCL_340052500"/>
<accession>A0A3S7X8N2</accession>
<reference evidence="1 2" key="1">
    <citation type="journal article" date="2018" name="Sci. Rep.">
        <title>A complete Leishmania donovani reference genome identifies novel genetic variations associated with virulence.</title>
        <authorList>
            <person name="Lypaczewski P."/>
            <person name="Hoshizaki J."/>
            <person name="Zhang W.-W."/>
            <person name="McCall L.-I."/>
            <person name="Torcivia-Rodriguez J."/>
            <person name="Simonyan V."/>
            <person name="Kaur A."/>
            <person name="Dewar K."/>
            <person name="Matlashewski G."/>
        </authorList>
    </citation>
    <scope>NUCLEOTIDE SEQUENCE [LARGE SCALE GENOMIC DNA]</scope>
    <source>
        <strain evidence="1 2">LdCL</strain>
    </source>
</reference>
<dbReference type="OrthoDB" id="272573at2759"/>
<protein>
    <submittedName>
        <fullName evidence="1">Uncharacterized protein</fullName>
    </submittedName>
</protein>
<keyword evidence="2" id="KW-1185">Reference proteome</keyword>
<sequence>MYTRDVSDRISGISAADLAQRLVEISARNTAQDDAFTKSVSQRPLPHCVSALLWDAKCAGAAPPRTALLRGDVVDMTSSVSDATLSCVALSHNVRFRFARSRHRRLTGILSSAAASLPLRICRVGVTHFYWMDECAPGVSYDDESVLSTVLQKRIVQWAVCTFARNPLLRNISLQALEAVFPALLAFSPREREELLKQAAEFLGQGTLIWYGGAMIKQFHESAASLALPLLTSSEERCSAALLFALSTAQEIMGARRADAAQALRFLLEVYGARCVALSPALTTATLLVSRAMVPLCTRRCFGAGSRQHNLLQPYLFPLSCAAVEALPWILHSTHTSSPELNRELVRRTREAAAAVLTTAAPFAATTAQKRQSHEDDATAFFSANHALQIRRDTLVAHFSSDVPSSLSALTAADSGVVARSRLLEAAPKWWEQAAKASNSDVSRDEAELKINVKAAAAALREPHGGDHALLAVMHRTRKRQRNGEQLTAQTVETALEGASIRLKRRALLQLVDIFALNAHSEDRHGKARQYLEQHHVAEVQIRDFTMLLSSTRKT</sequence>
<evidence type="ECO:0000313" key="2">
    <source>
        <dbReference type="Proteomes" id="UP000274082"/>
    </source>
</evidence>
<evidence type="ECO:0000313" key="1">
    <source>
        <dbReference type="EMBL" id="AYU82798.1"/>
    </source>
</evidence>
<name>A0A3S7X8N2_LEIDO</name>
<proteinExistence type="predicted"/>
<dbReference type="VEuPathDB" id="TriTrypDB:LDHU3_34.6630"/>
<dbReference type="Proteomes" id="UP000274082">
    <property type="component" value="Chromosome 34"/>
</dbReference>
<dbReference type="VEuPathDB" id="TriTrypDB:LdBPK_344240.1"/>
<organism evidence="1 2">
    <name type="scientific">Leishmania donovani</name>
    <dbReference type="NCBI Taxonomy" id="5661"/>
    <lineage>
        <taxon>Eukaryota</taxon>
        <taxon>Discoba</taxon>
        <taxon>Euglenozoa</taxon>
        <taxon>Kinetoplastea</taxon>
        <taxon>Metakinetoplastina</taxon>
        <taxon>Trypanosomatida</taxon>
        <taxon>Trypanosomatidae</taxon>
        <taxon>Leishmaniinae</taxon>
        <taxon>Leishmania</taxon>
    </lineage>
</organism>